<proteinExistence type="predicted"/>
<accession>A0AAW1JNW5</accession>
<feature type="compositionally biased region" description="Polar residues" evidence="1">
    <location>
        <begin position="19"/>
        <end position="30"/>
    </location>
</feature>
<comment type="caution">
    <text evidence="2">The sequence shown here is derived from an EMBL/GenBank/DDBJ whole genome shotgun (WGS) entry which is preliminary data.</text>
</comment>
<organism evidence="2 3">
    <name type="scientific">Saponaria officinalis</name>
    <name type="common">Common soapwort</name>
    <name type="synonym">Lychnis saponaria</name>
    <dbReference type="NCBI Taxonomy" id="3572"/>
    <lineage>
        <taxon>Eukaryota</taxon>
        <taxon>Viridiplantae</taxon>
        <taxon>Streptophyta</taxon>
        <taxon>Embryophyta</taxon>
        <taxon>Tracheophyta</taxon>
        <taxon>Spermatophyta</taxon>
        <taxon>Magnoliopsida</taxon>
        <taxon>eudicotyledons</taxon>
        <taxon>Gunneridae</taxon>
        <taxon>Pentapetalae</taxon>
        <taxon>Caryophyllales</taxon>
        <taxon>Caryophyllaceae</taxon>
        <taxon>Caryophylleae</taxon>
        <taxon>Saponaria</taxon>
    </lineage>
</organism>
<evidence type="ECO:0000256" key="1">
    <source>
        <dbReference type="SAM" id="MobiDB-lite"/>
    </source>
</evidence>
<evidence type="ECO:0000313" key="2">
    <source>
        <dbReference type="EMBL" id="KAK9705528.1"/>
    </source>
</evidence>
<name>A0AAW1JNW5_SAPOF</name>
<keyword evidence="3" id="KW-1185">Reference proteome</keyword>
<gene>
    <name evidence="2" type="ORF">RND81_07G064000</name>
</gene>
<feature type="region of interest" description="Disordered" evidence="1">
    <location>
        <begin position="19"/>
        <end position="52"/>
    </location>
</feature>
<dbReference type="AlphaFoldDB" id="A0AAW1JNW5"/>
<reference evidence="2" key="1">
    <citation type="submission" date="2024-03" db="EMBL/GenBank/DDBJ databases">
        <title>WGS assembly of Saponaria officinalis var. Norfolk2.</title>
        <authorList>
            <person name="Jenkins J."/>
            <person name="Shu S."/>
            <person name="Grimwood J."/>
            <person name="Barry K."/>
            <person name="Goodstein D."/>
            <person name="Schmutz J."/>
            <person name="Leebens-Mack J."/>
            <person name="Osbourn A."/>
        </authorList>
    </citation>
    <scope>NUCLEOTIDE SEQUENCE [LARGE SCALE GENOMIC DNA]</scope>
    <source>
        <strain evidence="2">JIC</strain>
    </source>
</reference>
<dbReference type="Proteomes" id="UP001443914">
    <property type="component" value="Unassembled WGS sequence"/>
</dbReference>
<protein>
    <submittedName>
        <fullName evidence="2">Uncharacterized protein</fullName>
    </submittedName>
</protein>
<dbReference type="EMBL" id="JBDFQZ010000007">
    <property type="protein sequence ID" value="KAK9705528.1"/>
    <property type="molecule type" value="Genomic_DNA"/>
</dbReference>
<evidence type="ECO:0000313" key="3">
    <source>
        <dbReference type="Proteomes" id="UP001443914"/>
    </source>
</evidence>
<sequence length="306" mass="34268">MDENKESSITDELVITIKNPSHISHQNPSTDIVKDETQSTVPESSSRSSEQNPLDFFGNLHIVVKPARLLKQAFEAICDPEFNPSGIGRIDLGEKCFTIVVLSPDNSLARLHLSDGDEIEVSCHETMATRMVNLREIFQNLSADDDDTIVLYHIQGMNKLSGYFGKYADHGFSTEFLQNTAVIPEFPSLPVLYLGVLKSDEFSALTEELMKNGKPQPVTVQIMRSSSRMTVGEQTITYNCSSLEEKIANETQMKGVTFYWPYAEALKKAALLYHLCAVGLTEEPANYALMLFGKELMVWFIKKPDN</sequence>